<evidence type="ECO:0000256" key="3">
    <source>
        <dbReference type="ARBA" id="ARBA00023125"/>
    </source>
</evidence>
<sequence length="411" mass="45385">MSKAKVALPAVRFEGFSGEWNYKKLATEVDFFSGLTYSPQNTVKTNGTLVLRSSNVKGGQIDFKDCVYVKNSVVNSDNLQKGDIAVVVRNGSRALIGKHAMVTKSMPSTVIGAFMTGIRAKQPNFINALLDTALFKKAVEKNLGATINQITNGAFKEMDFNFPISTNEQTKIGSFFQDVDKQLKLHQDKLAKLQQLKKAMLGKMFPKAGQTVPELRFAGFSEKWEVEPLGTNASFNKGKGFTKGDLNTFGVPIVLYGRLYTNYQTIITEVDTFVSSESKGIMSKGREVIVPASGESAEDIARASAVLQPNVILGGDLNIIYPNNKILPSFLALIITYSCCQAELAKKAQGKSVVHVRNSDIKDLLVPMPTIKEQTKIAEYFQNLDRLINLQQQQIDKLKNLKQAYLAKMFV</sequence>
<evidence type="ECO:0000256" key="4">
    <source>
        <dbReference type="SAM" id="Coils"/>
    </source>
</evidence>
<dbReference type="Pfam" id="PF01420">
    <property type="entry name" value="Methylase_S"/>
    <property type="match status" value="2"/>
</dbReference>
<evidence type="ECO:0000313" key="6">
    <source>
        <dbReference type="EMBL" id="PMF34550.1"/>
    </source>
</evidence>
<evidence type="ECO:0000256" key="1">
    <source>
        <dbReference type="ARBA" id="ARBA00010923"/>
    </source>
</evidence>
<proteinExistence type="inferred from homology"/>
<keyword evidence="3" id="KW-0238">DNA-binding</keyword>
<keyword evidence="2" id="KW-0680">Restriction system</keyword>
<feature type="domain" description="Type I restriction modification DNA specificity" evidence="5">
    <location>
        <begin position="305"/>
        <end position="399"/>
    </location>
</feature>
<feature type="domain" description="Type I restriction modification DNA specificity" evidence="5">
    <location>
        <begin position="54"/>
        <end position="195"/>
    </location>
</feature>
<dbReference type="InterPro" id="IPR052021">
    <property type="entry name" value="Type-I_RS_S_subunit"/>
</dbReference>
<dbReference type="SUPFAM" id="SSF116734">
    <property type="entry name" value="DNA methylase specificity domain"/>
    <property type="match status" value="2"/>
</dbReference>
<dbReference type="EMBL" id="MCSW01000015">
    <property type="protein sequence ID" value="PMF34550.1"/>
    <property type="molecule type" value="Genomic_DNA"/>
</dbReference>
<dbReference type="Gene3D" id="3.90.220.20">
    <property type="entry name" value="DNA methylase specificity domains"/>
    <property type="match status" value="2"/>
</dbReference>
<dbReference type="Proteomes" id="UP000235405">
    <property type="component" value="Unassembled WGS sequence"/>
</dbReference>
<dbReference type="GO" id="GO:0009307">
    <property type="term" value="P:DNA restriction-modification system"/>
    <property type="evidence" value="ECO:0007669"/>
    <property type="project" value="UniProtKB-KW"/>
</dbReference>
<protein>
    <recommendedName>
        <fullName evidence="5">Type I restriction modification DNA specificity domain-containing protein</fullName>
    </recommendedName>
</protein>
<dbReference type="RefSeq" id="WP_102300500.1">
    <property type="nucleotide sequence ID" value="NZ_MCSW01000015.1"/>
</dbReference>
<dbReference type="GO" id="GO:0003677">
    <property type="term" value="F:DNA binding"/>
    <property type="evidence" value="ECO:0007669"/>
    <property type="project" value="UniProtKB-KW"/>
</dbReference>
<dbReference type="AlphaFoldDB" id="A0A2N7CKI7"/>
<dbReference type="PANTHER" id="PTHR30408:SF12">
    <property type="entry name" value="TYPE I RESTRICTION ENZYME MJAVIII SPECIFICITY SUBUNIT"/>
    <property type="match status" value="1"/>
</dbReference>
<feature type="coiled-coil region" evidence="4">
    <location>
        <begin position="381"/>
        <end position="408"/>
    </location>
</feature>
<comment type="caution">
    <text evidence="6">The sequence shown here is derived from an EMBL/GenBank/DDBJ whole genome shotgun (WGS) entry which is preliminary data.</text>
</comment>
<keyword evidence="4" id="KW-0175">Coiled coil</keyword>
<comment type="similarity">
    <text evidence="1">Belongs to the type-I restriction system S methylase family.</text>
</comment>
<dbReference type="CDD" id="cd17265">
    <property type="entry name" value="RMtype1_S_Eco4255III-TRD2-CR2_like"/>
    <property type="match status" value="1"/>
</dbReference>
<accession>A0A2N7CKI7</accession>
<dbReference type="InterPro" id="IPR000055">
    <property type="entry name" value="Restrct_endonuc_typeI_TRD"/>
</dbReference>
<gene>
    <name evidence="6" type="ORF">BCV19_21085</name>
</gene>
<name>A0A2N7CKI7_VIBSP</name>
<dbReference type="InterPro" id="IPR044946">
    <property type="entry name" value="Restrct_endonuc_typeI_TRD_sf"/>
</dbReference>
<evidence type="ECO:0000313" key="7">
    <source>
        <dbReference type="Proteomes" id="UP000235405"/>
    </source>
</evidence>
<dbReference type="PANTHER" id="PTHR30408">
    <property type="entry name" value="TYPE-1 RESTRICTION ENZYME ECOKI SPECIFICITY PROTEIN"/>
    <property type="match status" value="1"/>
</dbReference>
<reference evidence="7" key="1">
    <citation type="submission" date="2016-07" db="EMBL/GenBank/DDBJ databases">
        <title>Nontailed viruses are major unrecognized killers of bacteria in the ocean.</title>
        <authorList>
            <person name="Kauffman K."/>
            <person name="Hussain F."/>
            <person name="Yang J."/>
            <person name="Arevalo P."/>
            <person name="Brown J."/>
            <person name="Cutler M."/>
            <person name="Kelly L."/>
            <person name="Polz M.F."/>
        </authorList>
    </citation>
    <scope>NUCLEOTIDE SEQUENCE [LARGE SCALE GENOMIC DNA]</scope>
    <source>
        <strain evidence="7">10N.286.54.F3</strain>
    </source>
</reference>
<evidence type="ECO:0000256" key="2">
    <source>
        <dbReference type="ARBA" id="ARBA00022747"/>
    </source>
</evidence>
<organism evidence="6 7">
    <name type="scientific">Vibrio splendidus</name>
    <dbReference type="NCBI Taxonomy" id="29497"/>
    <lineage>
        <taxon>Bacteria</taxon>
        <taxon>Pseudomonadati</taxon>
        <taxon>Pseudomonadota</taxon>
        <taxon>Gammaproteobacteria</taxon>
        <taxon>Vibrionales</taxon>
        <taxon>Vibrionaceae</taxon>
        <taxon>Vibrio</taxon>
    </lineage>
</organism>
<evidence type="ECO:0000259" key="5">
    <source>
        <dbReference type="Pfam" id="PF01420"/>
    </source>
</evidence>